<dbReference type="InterPro" id="IPR011604">
    <property type="entry name" value="PDDEXK-like_dom_sf"/>
</dbReference>
<dbReference type="Gene3D" id="3.90.320.10">
    <property type="match status" value="1"/>
</dbReference>
<dbReference type="AlphaFoldDB" id="A0A0F9S584"/>
<name>A0A0F9S584_9ZZZZ</name>
<reference evidence="1" key="1">
    <citation type="journal article" date="2015" name="Nature">
        <title>Complex archaea that bridge the gap between prokaryotes and eukaryotes.</title>
        <authorList>
            <person name="Spang A."/>
            <person name="Saw J.H."/>
            <person name="Jorgensen S.L."/>
            <person name="Zaremba-Niedzwiedzka K."/>
            <person name="Martijn J."/>
            <person name="Lind A.E."/>
            <person name="van Eijk R."/>
            <person name="Schleper C."/>
            <person name="Guy L."/>
            <person name="Ettema T.J."/>
        </authorList>
    </citation>
    <scope>NUCLEOTIDE SEQUENCE</scope>
</reference>
<gene>
    <name evidence="1" type="ORF">LCGC14_0894280</name>
</gene>
<dbReference type="SUPFAM" id="SSF52980">
    <property type="entry name" value="Restriction endonuclease-like"/>
    <property type="match status" value="1"/>
</dbReference>
<sequence>MLSEIMYASTKVKVDPTRTPGLSSSGLFPCPYRMYMVHTGQFYPDNPDPQAILNMEDGNTHEDQVVERIESSGVKIENRQKRLKFGRSGLTGRPDGSFNLVEEEYIWEFKAMNDYLYSEFVKWGLKTFPNYQCQVQSYMHATGIHKACFHAKNKNDNAHHDIIIEYDPEFILPIIEWADKIRLGEVTPEPIQIPECAHCGFGCFGQALDFSWMETADEVEMSEQWRKGNMFKKGGEAMMEEAKAFFSGVFDKYGNLLRPGLIGDKESLMVNGLSIKKVVAHGFQIDRQKIIEEFGPEGLIKVGESTETVSYRIRETT</sequence>
<dbReference type="InterPro" id="IPR011335">
    <property type="entry name" value="Restrct_endonuc-II-like"/>
</dbReference>
<evidence type="ECO:0000313" key="1">
    <source>
        <dbReference type="EMBL" id="KKN24488.1"/>
    </source>
</evidence>
<dbReference type="EMBL" id="LAZR01002879">
    <property type="protein sequence ID" value="KKN24488.1"/>
    <property type="molecule type" value="Genomic_DNA"/>
</dbReference>
<proteinExistence type="predicted"/>
<evidence type="ECO:0008006" key="2">
    <source>
        <dbReference type="Google" id="ProtNLM"/>
    </source>
</evidence>
<organism evidence="1">
    <name type="scientific">marine sediment metagenome</name>
    <dbReference type="NCBI Taxonomy" id="412755"/>
    <lineage>
        <taxon>unclassified sequences</taxon>
        <taxon>metagenomes</taxon>
        <taxon>ecological metagenomes</taxon>
    </lineage>
</organism>
<comment type="caution">
    <text evidence="1">The sequence shown here is derived from an EMBL/GenBank/DDBJ whole genome shotgun (WGS) entry which is preliminary data.</text>
</comment>
<protein>
    <recommendedName>
        <fullName evidence="2">YqaJ viral recombinase domain-containing protein</fullName>
    </recommendedName>
</protein>
<accession>A0A0F9S584</accession>